<evidence type="ECO:0000256" key="1">
    <source>
        <dbReference type="ARBA" id="ARBA00006484"/>
    </source>
</evidence>
<name>A0ABV3BCX0_9ACTN</name>
<comment type="caution">
    <text evidence="3">The sequence shown here is derived from an EMBL/GenBank/DDBJ whole genome shotgun (WGS) entry which is preliminary data.</text>
</comment>
<gene>
    <name evidence="3" type="ORF">ABZ931_41080</name>
</gene>
<keyword evidence="2" id="KW-0560">Oxidoreductase</keyword>
<dbReference type="EMBL" id="JBEYXT010000521">
    <property type="protein sequence ID" value="MEU6807297.1"/>
    <property type="molecule type" value="Genomic_DNA"/>
</dbReference>
<dbReference type="Pfam" id="PF00106">
    <property type="entry name" value="adh_short"/>
    <property type="match status" value="1"/>
</dbReference>
<dbReference type="InterPro" id="IPR036291">
    <property type="entry name" value="NAD(P)-bd_dom_sf"/>
</dbReference>
<dbReference type="PANTHER" id="PTHR43008:SF4">
    <property type="entry name" value="CHAIN DEHYDROGENASE, PUTATIVE (AFU_ORTHOLOGUE AFUA_4G08710)-RELATED"/>
    <property type="match status" value="1"/>
</dbReference>
<comment type="similarity">
    <text evidence="1">Belongs to the short-chain dehydrogenases/reductases (SDR) family.</text>
</comment>
<dbReference type="Gene3D" id="3.40.50.720">
    <property type="entry name" value="NAD(P)-binding Rossmann-like Domain"/>
    <property type="match status" value="1"/>
</dbReference>
<evidence type="ECO:0000313" key="3">
    <source>
        <dbReference type="EMBL" id="MEU6807297.1"/>
    </source>
</evidence>
<sequence>MGRVAGKVVVVTGGARGQGAAEVEALAREGATVLATDVLDAEGHALAGRLAADGLQVSYLPLDVRDRQAWDALAAYLEEHHGRVDALVNNAGVAARDRIPDVDPQAWQRTFDINVTGPLHGIQALVPLMRAGASIVNVCSAPS</sequence>
<protein>
    <submittedName>
        <fullName evidence="3">SDR family NAD(P)-dependent oxidoreductase</fullName>
    </submittedName>
</protein>
<organism evidence="3 4">
    <name type="scientific">Streptomyces neyagawaensis</name>
    <dbReference type="NCBI Taxonomy" id="42238"/>
    <lineage>
        <taxon>Bacteria</taxon>
        <taxon>Bacillati</taxon>
        <taxon>Actinomycetota</taxon>
        <taxon>Actinomycetes</taxon>
        <taxon>Kitasatosporales</taxon>
        <taxon>Streptomycetaceae</taxon>
        <taxon>Streptomyces</taxon>
    </lineage>
</organism>
<dbReference type="PRINTS" id="PR00081">
    <property type="entry name" value="GDHRDH"/>
</dbReference>
<dbReference type="InterPro" id="IPR002347">
    <property type="entry name" value="SDR_fam"/>
</dbReference>
<proteinExistence type="inferred from homology"/>
<dbReference type="PANTHER" id="PTHR43008">
    <property type="entry name" value="BENZIL REDUCTASE"/>
    <property type="match status" value="1"/>
</dbReference>
<evidence type="ECO:0000256" key="2">
    <source>
        <dbReference type="ARBA" id="ARBA00023002"/>
    </source>
</evidence>
<keyword evidence="4" id="KW-1185">Reference proteome</keyword>
<reference evidence="3 4" key="1">
    <citation type="submission" date="2024-06" db="EMBL/GenBank/DDBJ databases">
        <title>The Natural Products Discovery Center: Release of the First 8490 Sequenced Strains for Exploring Actinobacteria Biosynthetic Diversity.</title>
        <authorList>
            <person name="Kalkreuter E."/>
            <person name="Kautsar S.A."/>
            <person name="Yang D."/>
            <person name="Bader C.D."/>
            <person name="Teijaro C.N."/>
            <person name="Fluegel L."/>
            <person name="Davis C.M."/>
            <person name="Simpson J.R."/>
            <person name="Lauterbach L."/>
            <person name="Steele A.D."/>
            <person name="Gui C."/>
            <person name="Meng S."/>
            <person name="Li G."/>
            <person name="Viehrig K."/>
            <person name="Ye F."/>
            <person name="Su P."/>
            <person name="Kiefer A.F."/>
            <person name="Nichols A."/>
            <person name="Cepeda A.J."/>
            <person name="Yan W."/>
            <person name="Fan B."/>
            <person name="Jiang Y."/>
            <person name="Adhikari A."/>
            <person name="Zheng C.-J."/>
            <person name="Schuster L."/>
            <person name="Cowan T.M."/>
            <person name="Smanski M.J."/>
            <person name="Chevrette M.G."/>
            <person name="De Carvalho L.P.S."/>
            <person name="Shen B."/>
        </authorList>
    </citation>
    <scope>NUCLEOTIDE SEQUENCE [LARGE SCALE GENOMIC DNA]</scope>
    <source>
        <strain evidence="3 4">NPDC046851</strain>
    </source>
</reference>
<dbReference type="SUPFAM" id="SSF51735">
    <property type="entry name" value="NAD(P)-binding Rossmann-fold domains"/>
    <property type="match status" value="1"/>
</dbReference>
<accession>A0ABV3BCX0</accession>
<evidence type="ECO:0000313" key="4">
    <source>
        <dbReference type="Proteomes" id="UP001551189"/>
    </source>
</evidence>
<dbReference type="Proteomes" id="UP001551189">
    <property type="component" value="Unassembled WGS sequence"/>
</dbReference>